<evidence type="ECO:0000313" key="3">
    <source>
        <dbReference type="Proteomes" id="UP001629230"/>
    </source>
</evidence>
<dbReference type="NCBIfam" id="NF038235">
    <property type="entry name" value="retron_Ec48_2TM"/>
    <property type="match status" value="1"/>
</dbReference>
<keyword evidence="3" id="KW-1185">Reference proteome</keyword>
<reference evidence="2 3" key="1">
    <citation type="journal article" date="2024" name="Chem. Sci.">
        <title>Discovery of megapolipeptins by genome mining of a Burkholderiales bacteria collection.</title>
        <authorList>
            <person name="Paulo B.S."/>
            <person name="Recchia M.J.J."/>
            <person name="Lee S."/>
            <person name="Fergusson C.H."/>
            <person name="Romanowski S.B."/>
            <person name="Hernandez A."/>
            <person name="Krull N."/>
            <person name="Liu D.Y."/>
            <person name="Cavanagh H."/>
            <person name="Bos A."/>
            <person name="Gray C.A."/>
            <person name="Murphy B.T."/>
            <person name="Linington R.G."/>
            <person name="Eustaquio A.S."/>
        </authorList>
    </citation>
    <scope>NUCLEOTIDE SEQUENCE [LARGE SCALE GENOMIC DNA]</scope>
    <source>
        <strain evidence="2 3">RL17-350-BIC-A</strain>
    </source>
</reference>
<feature type="transmembrane region" description="Helical" evidence="1">
    <location>
        <begin position="72"/>
        <end position="90"/>
    </location>
</feature>
<protein>
    <submittedName>
        <fullName evidence="2">Retron Ec48 family effector membrane protein</fullName>
    </submittedName>
</protein>
<sequence length="238" mass="26837">MNKSGWRWIWWLLSGLVATALIGYGFALASLLWTSYKLQLFSLHFCLTDGCLKNWLDSVPNALAVGKATSDFLVAIATTGGIIVALMSYVSSVSNSAITNHISHYSVFQSYVSNEIQKRRRIDVSAVDTFLWYNLIFPQSRDGNVKISLEYQALVLALGACISESNAQAQHATEGSFRFKPHQSKIIEQLKKFGITLEHQPRNDFYEIEDQAISLVESVNKSFCFSHIIPMIDKRRYV</sequence>
<dbReference type="EMBL" id="JAQQEZ010000056">
    <property type="protein sequence ID" value="MFM0007255.1"/>
    <property type="molecule type" value="Genomic_DNA"/>
</dbReference>
<dbReference type="Proteomes" id="UP001629230">
    <property type="component" value="Unassembled WGS sequence"/>
</dbReference>
<evidence type="ECO:0000313" key="2">
    <source>
        <dbReference type="EMBL" id="MFM0007255.1"/>
    </source>
</evidence>
<name>A0ABW9B333_9BURK</name>
<accession>A0ABW9B333</accession>
<evidence type="ECO:0000256" key="1">
    <source>
        <dbReference type="SAM" id="Phobius"/>
    </source>
</evidence>
<comment type="caution">
    <text evidence="2">The sequence shown here is derived from an EMBL/GenBank/DDBJ whole genome shotgun (WGS) entry which is preliminary data.</text>
</comment>
<dbReference type="RefSeq" id="WP_408181833.1">
    <property type="nucleotide sequence ID" value="NZ_JAQQEZ010000056.1"/>
</dbReference>
<keyword evidence="1" id="KW-0472">Membrane</keyword>
<proteinExistence type="predicted"/>
<keyword evidence="1" id="KW-0812">Transmembrane</keyword>
<gene>
    <name evidence="2" type="ORF">PQR57_40665</name>
</gene>
<dbReference type="InterPro" id="IPR053597">
    <property type="entry name" value="Retron_Ec48_antiviral"/>
</dbReference>
<keyword evidence="1" id="KW-1133">Transmembrane helix</keyword>
<organism evidence="2 3">
    <name type="scientific">Paraburkholderia dipogonis</name>
    <dbReference type="NCBI Taxonomy" id="1211383"/>
    <lineage>
        <taxon>Bacteria</taxon>
        <taxon>Pseudomonadati</taxon>
        <taxon>Pseudomonadota</taxon>
        <taxon>Betaproteobacteria</taxon>
        <taxon>Burkholderiales</taxon>
        <taxon>Burkholderiaceae</taxon>
        <taxon>Paraburkholderia</taxon>
    </lineage>
</organism>
<feature type="transmembrane region" description="Helical" evidence="1">
    <location>
        <begin position="9"/>
        <end position="33"/>
    </location>
</feature>